<organism evidence="8 9">
    <name type="scientific">Haloactinomyces albus</name>
    <dbReference type="NCBI Taxonomy" id="1352928"/>
    <lineage>
        <taxon>Bacteria</taxon>
        <taxon>Bacillati</taxon>
        <taxon>Actinomycetota</taxon>
        <taxon>Actinomycetes</taxon>
        <taxon>Actinopolysporales</taxon>
        <taxon>Actinopolysporaceae</taxon>
        <taxon>Haloactinomyces</taxon>
    </lineage>
</organism>
<evidence type="ECO:0000256" key="1">
    <source>
        <dbReference type="ARBA" id="ARBA00022679"/>
    </source>
</evidence>
<feature type="region of interest" description="Disordered" evidence="5">
    <location>
        <begin position="573"/>
        <end position="598"/>
    </location>
</feature>
<dbReference type="InterPro" id="IPR004006">
    <property type="entry name" value="DhaK_dom"/>
</dbReference>
<evidence type="ECO:0000259" key="6">
    <source>
        <dbReference type="PROSITE" id="PS51480"/>
    </source>
</evidence>
<dbReference type="EC" id="2.7.1.29" evidence="8"/>
<protein>
    <submittedName>
        <fullName evidence="8">Dihydroxyacetone kinase</fullName>
        <ecNumber evidence="8">2.7.1.29</ecNumber>
    </submittedName>
</protein>
<feature type="domain" description="DhaL" evidence="6">
    <location>
        <begin position="364"/>
        <end position="571"/>
    </location>
</feature>
<dbReference type="InterPro" id="IPR036117">
    <property type="entry name" value="DhaL_dom_sf"/>
</dbReference>
<dbReference type="NCBIfam" id="NF011049">
    <property type="entry name" value="PRK14479.1"/>
    <property type="match status" value="1"/>
</dbReference>
<dbReference type="Gene3D" id="3.40.50.10440">
    <property type="entry name" value="Dihydroxyacetone kinase, domain 1"/>
    <property type="match status" value="1"/>
</dbReference>
<gene>
    <name evidence="8" type="ORF">JOF55_002088</name>
</gene>
<evidence type="ECO:0000313" key="9">
    <source>
        <dbReference type="Proteomes" id="UP001180845"/>
    </source>
</evidence>
<dbReference type="GO" id="GO:0005524">
    <property type="term" value="F:ATP binding"/>
    <property type="evidence" value="ECO:0007669"/>
    <property type="project" value="UniProtKB-KW"/>
</dbReference>
<dbReference type="EMBL" id="JAVDXW010000001">
    <property type="protein sequence ID" value="MDR7301907.1"/>
    <property type="molecule type" value="Genomic_DNA"/>
</dbReference>
<evidence type="ECO:0000256" key="4">
    <source>
        <dbReference type="ARBA" id="ARBA00022840"/>
    </source>
</evidence>
<dbReference type="PANTHER" id="PTHR28629:SF4">
    <property type="entry name" value="TRIOKINASE_FMN CYCLASE"/>
    <property type="match status" value="1"/>
</dbReference>
<dbReference type="RefSeq" id="WP_310272987.1">
    <property type="nucleotide sequence ID" value="NZ_JAVDXW010000001.1"/>
</dbReference>
<dbReference type="GO" id="GO:0005829">
    <property type="term" value="C:cytosol"/>
    <property type="evidence" value="ECO:0007669"/>
    <property type="project" value="TreeGrafter"/>
</dbReference>
<dbReference type="InterPro" id="IPR050861">
    <property type="entry name" value="Dihydroxyacetone_Kinase"/>
</dbReference>
<proteinExistence type="predicted"/>
<dbReference type="GO" id="GO:0004371">
    <property type="term" value="F:glycerone kinase activity"/>
    <property type="evidence" value="ECO:0007669"/>
    <property type="project" value="UniProtKB-EC"/>
</dbReference>
<feature type="region of interest" description="Disordered" evidence="5">
    <location>
        <begin position="340"/>
        <end position="360"/>
    </location>
</feature>
<feature type="domain" description="DhaK" evidence="7">
    <location>
        <begin position="6"/>
        <end position="327"/>
    </location>
</feature>
<dbReference type="AlphaFoldDB" id="A0AAE3ZBL0"/>
<evidence type="ECO:0000313" key="8">
    <source>
        <dbReference type="EMBL" id="MDR7301907.1"/>
    </source>
</evidence>
<dbReference type="FunFam" id="1.25.40.340:FF:000002">
    <property type="entry name" value="Dihydroxyacetone kinase, L subunit"/>
    <property type="match status" value="1"/>
</dbReference>
<sequence>MTGLVDAASFKSAWLDGFVTAYGRTVRKVPGAYGVVGRHAPRPGKVSVIIGGGCGHYPAFAGLVGPGLADAAVIGDVFTSPSAEQVYRTARAADAGAGVLFSYGNYSGDVMHFGLAARRLAAEGIDSRTVLVTDDVASGAAENTEVRRGVAGDFFVFKIAGAAADRGDDLDTVAALASKANARTRTYGAAFGGCTLPGQADPLFTVEPGRVELGLGIHGEPGARTVDRMSASELAAELVDTLLPQLPDGADRVAVLLNGLGRTKYEELFACYPEIERRLRTAGLRPHRPEVGEFVTSLDMAGLSLSLMVLDDELAELHDAACATPGFRTLSPQLSGEAGIRATPHRSEEVPDSEDAPDEARHGGVVHALLAAALDRVAEQEDELGRLDAVAGDGDHGQGIVRGLRAAVDAADRAGSHSGDARSVGAALLSAGTALADAAGGASGALYGALLGETGAGLRLRDGSAVDTGLLADAVRGACDAVAELGGAQRGDKTLLDALEPFRDTLTEQARSGADVVQAVPVAALEATKAAEATAELASARGRASRLGARDLGTPDPGATSLALMLTAFGEALTGGSGATGPSTETSTSQESRQGGLT</sequence>
<feature type="compositionally biased region" description="Low complexity" evidence="5">
    <location>
        <begin position="580"/>
        <end position="598"/>
    </location>
</feature>
<evidence type="ECO:0000256" key="5">
    <source>
        <dbReference type="SAM" id="MobiDB-lite"/>
    </source>
</evidence>
<evidence type="ECO:0000259" key="7">
    <source>
        <dbReference type="PROSITE" id="PS51481"/>
    </source>
</evidence>
<dbReference type="Gene3D" id="3.30.1180.20">
    <property type="entry name" value="Dihydroxyacetone kinase, domain 2"/>
    <property type="match status" value="1"/>
</dbReference>
<dbReference type="SMART" id="SM01120">
    <property type="entry name" value="Dak2"/>
    <property type="match status" value="1"/>
</dbReference>
<dbReference type="PROSITE" id="PS51481">
    <property type="entry name" value="DHAK"/>
    <property type="match status" value="1"/>
</dbReference>
<dbReference type="Pfam" id="PF02734">
    <property type="entry name" value="Dak2"/>
    <property type="match status" value="1"/>
</dbReference>
<keyword evidence="3 8" id="KW-0418">Kinase</keyword>
<keyword evidence="4" id="KW-0067">ATP-binding</keyword>
<dbReference type="PANTHER" id="PTHR28629">
    <property type="entry name" value="TRIOKINASE/FMN CYCLASE"/>
    <property type="match status" value="1"/>
</dbReference>
<dbReference type="SUPFAM" id="SSF101473">
    <property type="entry name" value="DhaL-like"/>
    <property type="match status" value="1"/>
</dbReference>
<dbReference type="Pfam" id="PF02733">
    <property type="entry name" value="Dak1"/>
    <property type="match status" value="1"/>
</dbReference>
<reference evidence="8" key="1">
    <citation type="submission" date="2023-07" db="EMBL/GenBank/DDBJ databases">
        <title>Sequencing the genomes of 1000 actinobacteria strains.</title>
        <authorList>
            <person name="Klenk H.-P."/>
        </authorList>
    </citation>
    <scope>NUCLEOTIDE SEQUENCE</scope>
    <source>
        <strain evidence="8">DSM 45977</strain>
    </source>
</reference>
<name>A0AAE3ZBL0_9ACTN</name>
<dbReference type="SUPFAM" id="SSF82549">
    <property type="entry name" value="DAK1/DegV-like"/>
    <property type="match status" value="1"/>
</dbReference>
<evidence type="ECO:0000256" key="2">
    <source>
        <dbReference type="ARBA" id="ARBA00022741"/>
    </source>
</evidence>
<keyword evidence="1 8" id="KW-0808">Transferase</keyword>
<dbReference type="FunFam" id="3.40.50.10440:FF:000001">
    <property type="entry name" value="Dihydroxyacetone kinase, DhaK subunit"/>
    <property type="match status" value="1"/>
</dbReference>
<accession>A0AAE3ZBL0</accession>
<dbReference type="Gene3D" id="1.25.40.340">
    <property type="match status" value="1"/>
</dbReference>
<dbReference type="GO" id="GO:0019563">
    <property type="term" value="P:glycerol catabolic process"/>
    <property type="evidence" value="ECO:0007669"/>
    <property type="project" value="TreeGrafter"/>
</dbReference>
<keyword evidence="9" id="KW-1185">Reference proteome</keyword>
<comment type="caution">
    <text evidence="8">The sequence shown here is derived from an EMBL/GenBank/DDBJ whole genome shotgun (WGS) entry which is preliminary data.</text>
</comment>
<keyword evidence="2" id="KW-0547">Nucleotide-binding</keyword>
<evidence type="ECO:0000256" key="3">
    <source>
        <dbReference type="ARBA" id="ARBA00022777"/>
    </source>
</evidence>
<dbReference type="InterPro" id="IPR004007">
    <property type="entry name" value="DhaL_dom"/>
</dbReference>
<dbReference type="PROSITE" id="PS51480">
    <property type="entry name" value="DHAL"/>
    <property type="match status" value="1"/>
</dbReference>
<dbReference type="Proteomes" id="UP001180845">
    <property type="component" value="Unassembled WGS sequence"/>
</dbReference>